<dbReference type="EMBL" id="JBHMCA010000067">
    <property type="protein sequence ID" value="MFB9449605.1"/>
    <property type="molecule type" value="Genomic_DNA"/>
</dbReference>
<dbReference type="Gene3D" id="3.40.47.10">
    <property type="match status" value="1"/>
</dbReference>
<keyword evidence="4" id="KW-1185">Reference proteome</keyword>
<dbReference type="Proteomes" id="UP001589608">
    <property type="component" value="Unassembled WGS sequence"/>
</dbReference>
<accession>A0ABV5ML61</accession>
<dbReference type="RefSeq" id="WP_223094699.1">
    <property type="nucleotide sequence ID" value="NZ_CP061913.1"/>
</dbReference>
<protein>
    <submittedName>
        <fullName evidence="3">Beta-ketoacyl synthase N-terminal-like domain-containing protein</fullName>
    </submittedName>
</protein>
<reference evidence="3 4" key="1">
    <citation type="submission" date="2024-09" db="EMBL/GenBank/DDBJ databases">
        <authorList>
            <person name="Sun Q."/>
            <person name="Mori K."/>
        </authorList>
    </citation>
    <scope>NUCLEOTIDE SEQUENCE [LARGE SCALE GENOMIC DNA]</scope>
    <source>
        <strain evidence="3 4">JCM 3307</strain>
    </source>
</reference>
<dbReference type="InterPro" id="IPR016039">
    <property type="entry name" value="Thiolase-like"/>
</dbReference>
<keyword evidence="1" id="KW-0808">Transferase</keyword>
<comment type="caution">
    <text evidence="3">The sequence shown here is derived from an EMBL/GenBank/DDBJ whole genome shotgun (WGS) entry which is preliminary data.</text>
</comment>
<dbReference type="InterPro" id="IPR000794">
    <property type="entry name" value="Beta-ketoacyl_synthase"/>
</dbReference>
<evidence type="ECO:0000313" key="3">
    <source>
        <dbReference type="EMBL" id="MFB9449605.1"/>
    </source>
</evidence>
<sequence>MSRPVVSAWTALSAYGLGAEPFTAGLRSGVSGVRTLEPGEEPVPLDRAGLIPGFSAKEHLGAKGTRSMDRVTAIAVALVGQLLKDAPFDPAASGDGLGLVLGTGSGSVQSIMDFTRDSLTGEKPYRVDPARFPNTVMNRAAGQSAIWYHITGPNATIAGGWLTGLLALAYAVRLWRGGHCRQVLTGAAEEYSVQRSWLEYHGRAAGEPQPLGEGGALLLLEDREAATVPGGPVAEVLGTRFMAFHADETAGDTLAACVRAALADAGADAADVALVAPLGLPGRFGEHEQAALRSVFGGTAPAQIRASGLVGDGSAAAGALQIAALLATAGDAERGRIGLVTGLDPAGTVGCALFRFANSSTVEGVA</sequence>
<evidence type="ECO:0000256" key="1">
    <source>
        <dbReference type="ARBA" id="ARBA00022679"/>
    </source>
</evidence>
<dbReference type="PANTHER" id="PTHR11712:SF336">
    <property type="entry name" value="3-OXOACYL-[ACYL-CARRIER-PROTEIN] SYNTHASE, MITOCHONDRIAL"/>
    <property type="match status" value="1"/>
</dbReference>
<dbReference type="InterPro" id="IPR014030">
    <property type="entry name" value="Ketoacyl_synth_N"/>
</dbReference>
<proteinExistence type="predicted"/>
<gene>
    <name evidence="3" type="ORF">ACFFTR_41555</name>
</gene>
<name>A0ABV5ML61_9ACTN</name>
<dbReference type="SUPFAM" id="SSF53901">
    <property type="entry name" value="Thiolase-like"/>
    <property type="match status" value="2"/>
</dbReference>
<dbReference type="Pfam" id="PF00109">
    <property type="entry name" value="ketoacyl-synt"/>
    <property type="match status" value="1"/>
</dbReference>
<feature type="domain" description="Beta-ketoacyl synthase-like N-terminal" evidence="2">
    <location>
        <begin position="7"/>
        <end position="193"/>
    </location>
</feature>
<evidence type="ECO:0000259" key="2">
    <source>
        <dbReference type="Pfam" id="PF00109"/>
    </source>
</evidence>
<organism evidence="3 4">
    <name type="scientific">Dactylosporangium vinaceum</name>
    <dbReference type="NCBI Taxonomy" id="53362"/>
    <lineage>
        <taxon>Bacteria</taxon>
        <taxon>Bacillati</taxon>
        <taxon>Actinomycetota</taxon>
        <taxon>Actinomycetes</taxon>
        <taxon>Micromonosporales</taxon>
        <taxon>Micromonosporaceae</taxon>
        <taxon>Dactylosporangium</taxon>
    </lineage>
</organism>
<dbReference type="PANTHER" id="PTHR11712">
    <property type="entry name" value="POLYKETIDE SYNTHASE-RELATED"/>
    <property type="match status" value="1"/>
</dbReference>
<evidence type="ECO:0000313" key="4">
    <source>
        <dbReference type="Proteomes" id="UP001589608"/>
    </source>
</evidence>